<accession>A0A4Q7YQ33</accession>
<organism evidence="1 2">
    <name type="scientific">Edaphobacter modestus</name>
    <dbReference type="NCBI Taxonomy" id="388466"/>
    <lineage>
        <taxon>Bacteria</taxon>
        <taxon>Pseudomonadati</taxon>
        <taxon>Acidobacteriota</taxon>
        <taxon>Terriglobia</taxon>
        <taxon>Terriglobales</taxon>
        <taxon>Acidobacteriaceae</taxon>
        <taxon>Edaphobacter</taxon>
    </lineage>
</organism>
<proteinExistence type="predicted"/>
<keyword evidence="2" id="KW-1185">Reference proteome</keyword>
<sequence length="53" mass="6067">MTIAGINRNNTGQSVTLYSWSDVVSYLFTLLNTNEVNNPNMGGYWQDWNHSEL</sequence>
<evidence type="ECO:0000313" key="2">
    <source>
        <dbReference type="Proteomes" id="UP000292958"/>
    </source>
</evidence>
<name>A0A4Q7YQ33_9BACT</name>
<reference evidence="1 2" key="1">
    <citation type="submission" date="2019-02" db="EMBL/GenBank/DDBJ databases">
        <title>Genomic Encyclopedia of Archaeal and Bacterial Type Strains, Phase II (KMG-II): from individual species to whole genera.</title>
        <authorList>
            <person name="Goeker M."/>
        </authorList>
    </citation>
    <scope>NUCLEOTIDE SEQUENCE [LARGE SCALE GENOMIC DNA]</scope>
    <source>
        <strain evidence="1 2">DSM 18101</strain>
    </source>
</reference>
<gene>
    <name evidence="1" type="ORF">BDD14_0120</name>
</gene>
<evidence type="ECO:0000313" key="1">
    <source>
        <dbReference type="EMBL" id="RZU38835.1"/>
    </source>
</evidence>
<dbReference type="Proteomes" id="UP000292958">
    <property type="component" value="Unassembled WGS sequence"/>
</dbReference>
<dbReference type="AlphaFoldDB" id="A0A4Q7YQ33"/>
<comment type="caution">
    <text evidence="1">The sequence shown here is derived from an EMBL/GenBank/DDBJ whole genome shotgun (WGS) entry which is preliminary data.</text>
</comment>
<protein>
    <submittedName>
        <fullName evidence="1">Uncharacterized protein</fullName>
    </submittedName>
</protein>
<dbReference type="EMBL" id="SHKW01000001">
    <property type="protein sequence ID" value="RZU38835.1"/>
    <property type="molecule type" value="Genomic_DNA"/>
</dbReference>